<feature type="binding site" evidence="5">
    <location>
        <position position="107"/>
    </location>
    <ligand>
        <name>Mg(2+)</name>
        <dbReference type="ChEBI" id="CHEBI:18420"/>
    </ligand>
</feature>
<dbReference type="InterPro" id="IPR006384">
    <property type="entry name" value="HAD_hydro_PyrdxlP_Pase-like"/>
</dbReference>
<evidence type="ECO:0000313" key="7">
    <source>
        <dbReference type="Proteomes" id="UP000002630"/>
    </source>
</evidence>
<dbReference type="SUPFAM" id="SSF56784">
    <property type="entry name" value="HAD-like"/>
    <property type="match status" value="1"/>
</dbReference>
<dbReference type="InterPro" id="IPR023214">
    <property type="entry name" value="HAD_sf"/>
</dbReference>
<dbReference type="NCBIfam" id="TIGR01489">
    <property type="entry name" value="DKMTPPase-SF"/>
    <property type="match status" value="1"/>
</dbReference>
<dbReference type="GO" id="GO:0016791">
    <property type="term" value="F:phosphatase activity"/>
    <property type="evidence" value="ECO:0007669"/>
    <property type="project" value="InterPro"/>
</dbReference>
<dbReference type="InterPro" id="IPR036412">
    <property type="entry name" value="HAD-like_sf"/>
</dbReference>
<keyword evidence="3" id="KW-0378">Hydrolase</keyword>
<dbReference type="PIRSF" id="PIRSF031051">
    <property type="entry name" value="PyrdxlP_Pase_PHOSPHO2"/>
    <property type="match status" value="1"/>
</dbReference>
<keyword evidence="4 5" id="KW-0460">Magnesium</keyword>
<sequence length="179" mass="19048">MLDAVCLAGRVGAQQAVVSDANTVFIEEFLKHHGIRGLIGKGISTNSGVFTEDGRLDVQPYHTNQASPHGCSLCPPNMCKGSIVEGLLAAPDGGEDRAFDRVIYIGDGGGDYCPALRLRPGDLLLARDGGEGGRKFGLRERIEKEEGGPMACRVVPWQKGEDVYSAFESELVGGREMAA</sequence>
<keyword evidence="2 5" id="KW-0479">Metal-binding</keyword>
<name>D8LNT8_ECTSI</name>
<dbReference type="PANTHER" id="PTHR20889:SF12">
    <property type="entry name" value="LP01149P"/>
    <property type="match status" value="1"/>
</dbReference>
<proteinExistence type="predicted"/>
<evidence type="ECO:0000256" key="1">
    <source>
        <dbReference type="ARBA" id="ARBA00001946"/>
    </source>
</evidence>
<dbReference type="Pfam" id="PF06888">
    <property type="entry name" value="Put_Phosphatase"/>
    <property type="match status" value="1"/>
</dbReference>
<evidence type="ECO:0000313" key="6">
    <source>
        <dbReference type="EMBL" id="CBN78298.1"/>
    </source>
</evidence>
<dbReference type="Gene3D" id="3.40.50.1000">
    <property type="entry name" value="HAD superfamily/HAD-like"/>
    <property type="match status" value="1"/>
</dbReference>
<protein>
    <submittedName>
        <fullName evidence="6">Phosphatase</fullName>
    </submittedName>
</protein>
<dbReference type="Proteomes" id="UP000002630">
    <property type="component" value="Unassembled WGS sequence"/>
</dbReference>
<accession>D8LNT8</accession>
<evidence type="ECO:0000256" key="3">
    <source>
        <dbReference type="ARBA" id="ARBA00022801"/>
    </source>
</evidence>
<dbReference type="PANTHER" id="PTHR20889">
    <property type="entry name" value="PHOSPHATASE, ORPHAN 1, 2"/>
    <property type="match status" value="1"/>
</dbReference>
<dbReference type="eggNOG" id="KOG3120">
    <property type="taxonomic scope" value="Eukaryota"/>
</dbReference>
<dbReference type="EMBL" id="FN649760">
    <property type="protein sequence ID" value="CBN78298.1"/>
    <property type="molecule type" value="Genomic_DNA"/>
</dbReference>
<evidence type="ECO:0000256" key="4">
    <source>
        <dbReference type="ARBA" id="ARBA00022842"/>
    </source>
</evidence>
<comment type="cofactor">
    <cofactor evidence="1 5">
        <name>Mg(2+)</name>
        <dbReference type="ChEBI" id="CHEBI:18420"/>
    </cofactor>
</comment>
<dbReference type="InParanoid" id="D8LNT8"/>
<gene>
    <name evidence="6" type="ORF">Esi_0005_0196</name>
</gene>
<organism evidence="6 7">
    <name type="scientific">Ectocarpus siliculosus</name>
    <name type="common">Brown alga</name>
    <name type="synonym">Conferva siliculosa</name>
    <dbReference type="NCBI Taxonomy" id="2880"/>
    <lineage>
        <taxon>Eukaryota</taxon>
        <taxon>Sar</taxon>
        <taxon>Stramenopiles</taxon>
        <taxon>Ochrophyta</taxon>
        <taxon>PX clade</taxon>
        <taxon>Phaeophyceae</taxon>
        <taxon>Ectocarpales</taxon>
        <taxon>Ectocarpaceae</taxon>
        <taxon>Ectocarpus</taxon>
    </lineage>
</organism>
<dbReference type="STRING" id="2880.D8LNT8"/>
<keyword evidence="7" id="KW-1185">Reference proteome</keyword>
<dbReference type="InterPro" id="IPR016965">
    <property type="entry name" value="Pase_PHOSPHO-typ"/>
</dbReference>
<dbReference type="OrthoDB" id="10267182at2759"/>
<reference evidence="6 7" key="1">
    <citation type="journal article" date="2010" name="Nature">
        <title>The Ectocarpus genome and the independent evolution of multicellularity in brown algae.</title>
        <authorList>
            <person name="Cock J.M."/>
            <person name="Sterck L."/>
            <person name="Rouze P."/>
            <person name="Scornet D."/>
            <person name="Allen A.E."/>
            <person name="Amoutzias G."/>
            <person name="Anthouard V."/>
            <person name="Artiguenave F."/>
            <person name="Aury J.M."/>
            <person name="Badger J.H."/>
            <person name="Beszteri B."/>
            <person name="Billiau K."/>
            <person name="Bonnet E."/>
            <person name="Bothwell J.H."/>
            <person name="Bowler C."/>
            <person name="Boyen C."/>
            <person name="Brownlee C."/>
            <person name="Carrano C.J."/>
            <person name="Charrier B."/>
            <person name="Cho G.Y."/>
            <person name="Coelho S.M."/>
            <person name="Collen J."/>
            <person name="Corre E."/>
            <person name="Da Silva C."/>
            <person name="Delage L."/>
            <person name="Delaroque N."/>
            <person name="Dittami S.M."/>
            <person name="Doulbeau S."/>
            <person name="Elias M."/>
            <person name="Farnham G."/>
            <person name="Gachon C.M."/>
            <person name="Gschloessl B."/>
            <person name="Heesch S."/>
            <person name="Jabbari K."/>
            <person name="Jubin C."/>
            <person name="Kawai H."/>
            <person name="Kimura K."/>
            <person name="Kloareg B."/>
            <person name="Kupper F.C."/>
            <person name="Lang D."/>
            <person name="Le Bail A."/>
            <person name="Leblanc C."/>
            <person name="Lerouge P."/>
            <person name="Lohr M."/>
            <person name="Lopez P.J."/>
            <person name="Martens C."/>
            <person name="Maumus F."/>
            <person name="Michel G."/>
            <person name="Miranda-Saavedra D."/>
            <person name="Morales J."/>
            <person name="Moreau H."/>
            <person name="Motomura T."/>
            <person name="Nagasato C."/>
            <person name="Napoli C.A."/>
            <person name="Nelson D.R."/>
            <person name="Nyvall-Collen P."/>
            <person name="Peters A.F."/>
            <person name="Pommier C."/>
            <person name="Potin P."/>
            <person name="Poulain J."/>
            <person name="Quesneville H."/>
            <person name="Read B."/>
            <person name="Rensing S.A."/>
            <person name="Ritter A."/>
            <person name="Rousvoal S."/>
            <person name="Samanta M."/>
            <person name="Samson G."/>
            <person name="Schroeder D.C."/>
            <person name="Segurens B."/>
            <person name="Strittmatter M."/>
            <person name="Tonon T."/>
            <person name="Tregear J.W."/>
            <person name="Valentin K."/>
            <person name="von Dassow P."/>
            <person name="Yamagishi T."/>
            <person name="Van de Peer Y."/>
            <person name="Wincker P."/>
        </authorList>
    </citation>
    <scope>NUCLEOTIDE SEQUENCE [LARGE SCALE GENOMIC DNA]</scope>
    <source>
        <strain evidence="7">Ec32 / CCAP1310/4</strain>
    </source>
</reference>
<dbReference type="GO" id="GO:0046872">
    <property type="term" value="F:metal ion binding"/>
    <property type="evidence" value="ECO:0007669"/>
    <property type="project" value="UniProtKB-KW"/>
</dbReference>
<dbReference type="NCBIfam" id="TIGR01488">
    <property type="entry name" value="HAD-SF-IB"/>
    <property type="match status" value="1"/>
</dbReference>
<evidence type="ECO:0000256" key="2">
    <source>
        <dbReference type="ARBA" id="ARBA00022723"/>
    </source>
</evidence>
<evidence type="ECO:0000256" key="5">
    <source>
        <dbReference type="PIRSR" id="PIRSR031051-3"/>
    </source>
</evidence>
<dbReference type="AlphaFoldDB" id="D8LNT8"/>